<name>A0A1H8KI15_9EURY</name>
<proteinExistence type="predicted"/>
<evidence type="ECO:0000256" key="1">
    <source>
        <dbReference type="SAM" id="MobiDB-lite"/>
    </source>
</evidence>
<dbReference type="AlphaFoldDB" id="A0A1H8KI15"/>
<evidence type="ECO:0000313" key="2">
    <source>
        <dbReference type="EMBL" id="SEN92515.1"/>
    </source>
</evidence>
<reference evidence="3" key="1">
    <citation type="submission" date="2016-10" db="EMBL/GenBank/DDBJ databases">
        <authorList>
            <person name="Varghese N."/>
            <person name="Submissions S."/>
        </authorList>
    </citation>
    <scope>NUCLEOTIDE SEQUENCE [LARGE SCALE GENOMIC DNA]</scope>
    <source>
        <strain evidence="3">IBRC-M 10043</strain>
    </source>
</reference>
<protein>
    <submittedName>
        <fullName evidence="2">Uncharacterized protein</fullName>
    </submittedName>
</protein>
<feature type="region of interest" description="Disordered" evidence="1">
    <location>
        <begin position="19"/>
        <end position="40"/>
    </location>
</feature>
<dbReference type="EMBL" id="FOCX01000006">
    <property type="protein sequence ID" value="SEN92515.1"/>
    <property type="molecule type" value="Genomic_DNA"/>
</dbReference>
<accession>A0A1H8KI15</accession>
<dbReference type="Proteomes" id="UP000198775">
    <property type="component" value="Unassembled WGS sequence"/>
</dbReference>
<keyword evidence="3" id="KW-1185">Reference proteome</keyword>
<evidence type="ECO:0000313" key="3">
    <source>
        <dbReference type="Proteomes" id="UP000198775"/>
    </source>
</evidence>
<gene>
    <name evidence="2" type="ORF">SAMN05216388_100668</name>
</gene>
<sequence>MRCTERECNERSAFSPTFFEERFAGGEPDEQKGGGAELRL</sequence>
<organism evidence="2 3">
    <name type="scientific">Halorientalis persicus</name>
    <dbReference type="NCBI Taxonomy" id="1367881"/>
    <lineage>
        <taxon>Archaea</taxon>
        <taxon>Methanobacteriati</taxon>
        <taxon>Methanobacteriota</taxon>
        <taxon>Stenosarchaea group</taxon>
        <taxon>Halobacteria</taxon>
        <taxon>Halobacteriales</taxon>
        <taxon>Haloarculaceae</taxon>
        <taxon>Halorientalis</taxon>
    </lineage>
</organism>